<evidence type="ECO:0000259" key="2">
    <source>
        <dbReference type="Pfam" id="PF14111"/>
    </source>
</evidence>
<proteinExistence type="predicted"/>
<dbReference type="EMBL" id="JACGCM010000354">
    <property type="protein sequence ID" value="KAF6173167.1"/>
    <property type="molecule type" value="Genomic_DNA"/>
</dbReference>
<name>A0A7J7P135_9MAGN</name>
<sequence length="656" mass="72601">MLKTNPGTPFHIWIVNDLRLPSQNSQNFIYDFCSLGKGLSTTKDTGLGRVLSTTKAGGPLRHNSFPDPEPEYRGYPETNGRGLDPRRFGPFVDDENDSFKIIRTDVSPSNEPSIPQSNIHLSIEPMLTNAPQSNEPFQTIPINVPLSNEPSIPQSSNHLSNEPVLTNVPPLNEPMLTNVPLSIEPKSIIGQTKTLVKFVSTTTTKPSFASVASKAVRSALDEFEPDTRISSKDGMPVISFSPSDLDKIASAFNTTIIMSFPAEKPQFDVIEKSIESNWGLLVVPKVAVLDFKYIMVLMTSEQDVTKALSRESRKIKGFFFKLARRTIDFDPKRDSPFAPVWVQFPGLKLHLQNNEIIKEMAGLIDKYFITDTTTLSLSRPSTARVCIEVNLTKDLPTKVGIELTKFSIMEQAVICERLPMNCMQCCLQGHNKANCTKLKPIVLQDKGDELRKRKATMGRATPAKDGNNNKPTFKDKNNKQNNDVPELGVTDNIIELLSNKAKLLGTRASQQHTMATTMNNNTLGIEKVHLLDTSTNNKIMHSPKVINTAETAATNSENVDVEIHATADELAITYDAELELTTADSASAKYKNVMENLVSDGELTAAYGSEFEHGFHSDMEGGTCKDWTPIKKVCSRPHRMPLSVITRSKSAQQPPN</sequence>
<protein>
    <recommendedName>
        <fullName evidence="2">DUF4283 domain-containing protein</fullName>
    </recommendedName>
</protein>
<organism evidence="3 4">
    <name type="scientific">Kingdonia uniflora</name>
    <dbReference type="NCBI Taxonomy" id="39325"/>
    <lineage>
        <taxon>Eukaryota</taxon>
        <taxon>Viridiplantae</taxon>
        <taxon>Streptophyta</taxon>
        <taxon>Embryophyta</taxon>
        <taxon>Tracheophyta</taxon>
        <taxon>Spermatophyta</taxon>
        <taxon>Magnoliopsida</taxon>
        <taxon>Ranunculales</taxon>
        <taxon>Circaeasteraceae</taxon>
        <taxon>Kingdonia</taxon>
    </lineage>
</organism>
<evidence type="ECO:0000313" key="4">
    <source>
        <dbReference type="Proteomes" id="UP000541444"/>
    </source>
</evidence>
<dbReference type="InterPro" id="IPR040256">
    <property type="entry name" value="At4g02000-like"/>
</dbReference>
<feature type="domain" description="DUF4283" evidence="2">
    <location>
        <begin position="251"/>
        <end position="331"/>
    </location>
</feature>
<accession>A0A7J7P135</accession>
<reference evidence="3 4" key="1">
    <citation type="journal article" date="2020" name="IScience">
        <title>Genome Sequencing of the Endangered Kingdonia uniflora (Circaeasteraceae, Ranunculales) Reveals Potential Mechanisms of Evolutionary Specialization.</title>
        <authorList>
            <person name="Sun Y."/>
            <person name="Deng T."/>
            <person name="Zhang A."/>
            <person name="Moore M.J."/>
            <person name="Landis J.B."/>
            <person name="Lin N."/>
            <person name="Zhang H."/>
            <person name="Zhang X."/>
            <person name="Huang J."/>
            <person name="Zhang X."/>
            <person name="Sun H."/>
            <person name="Wang H."/>
        </authorList>
    </citation>
    <scope>NUCLEOTIDE SEQUENCE [LARGE SCALE GENOMIC DNA]</scope>
    <source>
        <strain evidence="3">TB1705</strain>
        <tissue evidence="3">Leaf</tissue>
    </source>
</reference>
<dbReference type="AlphaFoldDB" id="A0A7J7P135"/>
<dbReference type="OrthoDB" id="1751950at2759"/>
<evidence type="ECO:0000313" key="3">
    <source>
        <dbReference type="EMBL" id="KAF6173167.1"/>
    </source>
</evidence>
<dbReference type="PANTHER" id="PTHR31286">
    <property type="entry name" value="GLYCINE-RICH CELL WALL STRUCTURAL PROTEIN 1.8-LIKE"/>
    <property type="match status" value="1"/>
</dbReference>
<feature type="region of interest" description="Disordered" evidence="1">
    <location>
        <begin position="455"/>
        <end position="484"/>
    </location>
</feature>
<comment type="caution">
    <text evidence="3">The sequence shown here is derived from an EMBL/GenBank/DDBJ whole genome shotgun (WGS) entry which is preliminary data.</text>
</comment>
<dbReference type="Pfam" id="PF14111">
    <property type="entry name" value="DUF4283"/>
    <property type="match status" value="1"/>
</dbReference>
<evidence type="ECO:0000256" key="1">
    <source>
        <dbReference type="SAM" id="MobiDB-lite"/>
    </source>
</evidence>
<dbReference type="InterPro" id="IPR025558">
    <property type="entry name" value="DUF4283"/>
</dbReference>
<keyword evidence="4" id="KW-1185">Reference proteome</keyword>
<dbReference type="Proteomes" id="UP000541444">
    <property type="component" value="Unassembled WGS sequence"/>
</dbReference>
<gene>
    <name evidence="3" type="ORF">GIB67_028465</name>
</gene>
<feature type="region of interest" description="Disordered" evidence="1">
    <location>
        <begin position="53"/>
        <end position="85"/>
    </location>
</feature>
<dbReference type="PANTHER" id="PTHR31286:SF99">
    <property type="entry name" value="DUF4283 DOMAIN-CONTAINING PROTEIN"/>
    <property type="match status" value="1"/>
</dbReference>